<evidence type="ECO:0000313" key="3">
    <source>
        <dbReference type="Proteomes" id="UP000321569"/>
    </source>
</evidence>
<gene>
    <name evidence="2" type="ORF">LRA02_17100</name>
</gene>
<keyword evidence="2" id="KW-0489">Methyltransferase</keyword>
<keyword evidence="2" id="KW-0808">Transferase</keyword>
<dbReference type="InterPro" id="IPR052939">
    <property type="entry name" value="23S_rRNA_MeTrnsfrase_RlmA"/>
</dbReference>
<dbReference type="RefSeq" id="WP_054747780.1">
    <property type="nucleotide sequence ID" value="NZ_BKAM01000035.1"/>
</dbReference>
<organism evidence="2 3">
    <name type="scientific">Lentilactobacillus rapi</name>
    <dbReference type="NCBI Taxonomy" id="481723"/>
    <lineage>
        <taxon>Bacteria</taxon>
        <taxon>Bacillati</taxon>
        <taxon>Bacillota</taxon>
        <taxon>Bacilli</taxon>
        <taxon>Lactobacillales</taxon>
        <taxon>Lactobacillaceae</taxon>
        <taxon>Lentilactobacillus</taxon>
    </lineage>
</organism>
<dbReference type="SUPFAM" id="SSF53335">
    <property type="entry name" value="S-adenosyl-L-methionine-dependent methyltransferases"/>
    <property type="match status" value="1"/>
</dbReference>
<dbReference type="OrthoDB" id="9795864at2"/>
<evidence type="ECO:0000313" key="2">
    <source>
        <dbReference type="EMBL" id="GEP72842.1"/>
    </source>
</evidence>
<feature type="domain" description="Methyltransferase type 11" evidence="1">
    <location>
        <begin position="54"/>
        <end position="121"/>
    </location>
</feature>
<dbReference type="GO" id="GO:0032259">
    <property type="term" value="P:methylation"/>
    <property type="evidence" value="ECO:0007669"/>
    <property type="project" value="UniProtKB-KW"/>
</dbReference>
<proteinExistence type="predicted"/>
<evidence type="ECO:0000259" key="1">
    <source>
        <dbReference type="Pfam" id="PF08241"/>
    </source>
</evidence>
<reference evidence="2 3" key="1">
    <citation type="submission" date="2019-07" db="EMBL/GenBank/DDBJ databases">
        <title>Whole genome shotgun sequence of Lactobacillus rapi NBRC 109618.</title>
        <authorList>
            <person name="Hosoyama A."/>
            <person name="Uohara A."/>
            <person name="Ohji S."/>
            <person name="Ichikawa N."/>
        </authorList>
    </citation>
    <scope>NUCLEOTIDE SEQUENCE [LARGE SCALE GENOMIC DNA]</scope>
    <source>
        <strain evidence="2 3">NBRC 109618</strain>
    </source>
</reference>
<protein>
    <submittedName>
        <fullName evidence="2">SAM-dependent methyltransferase</fullName>
    </submittedName>
</protein>
<dbReference type="InterPro" id="IPR029063">
    <property type="entry name" value="SAM-dependent_MTases_sf"/>
</dbReference>
<dbReference type="AlphaFoldDB" id="A0A512PNT7"/>
<comment type="caution">
    <text evidence="2">The sequence shown here is derived from an EMBL/GenBank/DDBJ whole genome shotgun (WGS) entry which is preliminary data.</text>
</comment>
<dbReference type="PANTHER" id="PTHR43460">
    <property type="entry name" value="METHYLTRANSFERASE"/>
    <property type="match status" value="1"/>
</dbReference>
<dbReference type="EMBL" id="BKAM01000035">
    <property type="protein sequence ID" value="GEP72842.1"/>
    <property type="molecule type" value="Genomic_DNA"/>
</dbReference>
<dbReference type="Proteomes" id="UP000321569">
    <property type="component" value="Unassembled WGS sequence"/>
</dbReference>
<dbReference type="PANTHER" id="PTHR43460:SF1">
    <property type="entry name" value="METHYLTRANSFERASE TYPE 11 DOMAIN-CONTAINING PROTEIN"/>
    <property type="match status" value="1"/>
</dbReference>
<accession>A0A512PNT7</accession>
<sequence length="251" mass="28802">MNTTKLRKIWTHEQEIGMKGWNFSHLDGRWLNEKLPWDYRTLVLKYLRDPDMLLDMGTGGGELLSSFHHPDSLTAVTEAWQPNIEMLQQTLQPRGVKVYPVTNADELPVEDGSVDIITNSHDAFNPVTVFNKLKPKGIFITQQVGATNNFSLSRFLLPDYQPAFPENTLLNMVNGFQKAGFNILLERQAFSEMKFLDVGAIVYYASIIPWEFPDFNVDRCFSKLLDLQRMINCQGSVSTHEDRFVMIAQRP</sequence>
<dbReference type="Pfam" id="PF08241">
    <property type="entry name" value="Methyltransf_11"/>
    <property type="match status" value="1"/>
</dbReference>
<dbReference type="STRING" id="1423795.FD12_GL002022"/>
<dbReference type="InterPro" id="IPR013216">
    <property type="entry name" value="Methyltransf_11"/>
</dbReference>
<dbReference type="Gene3D" id="3.40.50.150">
    <property type="entry name" value="Vaccinia Virus protein VP39"/>
    <property type="match status" value="1"/>
</dbReference>
<dbReference type="GO" id="GO:0008757">
    <property type="term" value="F:S-adenosylmethionine-dependent methyltransferase activity"/>
    <property type="evidence" value="ECO:0007669"/>
    <property type="project" value="InterPro"/>
</dbReference>
<name>A0A512PNT7_9LACO</name>